<dbReference type="AlphaFoldDB" id="U3A3P6"/>
<dbReference type="Gene3D" id="3.40.50.300">
    <property type="entry name" value="P-loop containing nucleotide triphosphate hydrolases"/>
    <property type="match status" value="1"/>
</dbReference>
<name>U3A3P6_9VIBR</name>
<accession>U3A3P6</accession>
<dbReference type="FunFam" id="3.40.50.300:FF:000920">
    <property type="entry name" value="Molybdopterin-guanine dinucleotide biosynthesis protein B"/>
    <property type="match status" value="1"/>
</dbReference>
<dbReference type="Pfam" id="PF03205">
    <property type="entry name" value="MobB"/>
    <property type="match status" value="1"/>
</dbReference>
<dbReference type="NCBIfam" id="TIGR00176">
    <property type="entry name" value="mobB"/>
    <property type="match status" value="1"/>
</dbReference>
<dbReference type="GO" id="GO:0006777">
    <property type="term" value="P:Mo-molybdopterin cofactor biosynthetic process"/>
    <property type="evidence" value="ECO:0007669"/>
    <property type="project" value="InterPro"/>
</dbReference>
<dbReference type="EMBL" id="BATL01000013">
    <property type="protein sequence ID" value="GAD74636.1"/>
    <property type="molecule type" value="Genomic_DNA"/>
</dbReference>
<dbReference type="OrthoDB" id="9804758at2"/>
<keyword evidence="3" id="KW-1185">Reference proteome</keyword>
<dbReference type="Proteomes" id="UP000016567">
    <property type="component" value="Unassembled WGS sequence"/>
</dbReference>
<dbReference type="InterPro" id="IPR052539">
    <property type="entry name" value="MGD_biosynthesis_adapter"/>
</dbReference>
<reference evidence="2 3" key="1">
    <citation type="submission" date="2013-09" db="EMBL/GenBank/DDBJ databases">
        <title>Whole genome shotgun sequence of Vibrio azureus NBRC 104587.</title>
        <authorList>
            <person name="Isaki S."/>
            <person name="Hosoyama A."/>
            <person name="Numata M."/>
            <person name="Hashimoto M."/>
            <person name="Hosoyama Y."/>
            <person name="Tsuchikane K."/>
            <person name="Noguchi M."/>
            <person name="Hirakata S."/>
            <person name="Ichikawa N."/>
            <person name="Ohji S."/>
            <person name="Yamazoe A."/>
            <person name="Fujita N."/>
        </authorList>
    </citation>
    <scope>NUCLEOTIDE SEQUENCE [LARGE SCALE GENOMIC DNA]</scope>
    <source>
        <strain evidence="2 3">NBRC 104587</strain>
    </source>
</reference>
<dbReference type="InterPro" id="IPR027417">
    <property type="entry name" value="P-loop_NTPase"/>
</dbReference>
<evidence type="ECO:0000313" key="2">
    <source>
        <dbReference type="EMBL" id="GAD74636.1"/>
    </source>
</evidence>
<sequence>MNSKHIKIPILGFAAYSGTGKTTLLEALLPKLTQSGLRIGMLKHAHHDFDVDQPGKDSYRLRKAGASQMLIASRYRHVLMTETPNAETSFYHLLESFDQSSLDAILVEGCKNLAFPKIELHREQVGKPWLYLFDDNIIAIASDSNRLDTPLPHMNINDIDAIARFVMQFIEKFNQQHSTCKA</sequence>
<proteinExistence type="predicted"/>
<protein>
    <submittedName>
        <fullName evidence="2">Molybdopterin-guanine dinucleotide biosynthesis protein MobB</fullName>
    </submittedName>
</protein>
<evidence type="ECO:0000259" key="1">
    <source>
        <dbReference type="Pfam" id="PF03205"/>
    </source>
</evidence>
<gene>
    <name evidence="2" type="primary">mobB</name>
    <name evidence="2" type="ORF">VAZ01S_013_00430</name>
</gene>
<dbReference type="STRING" id="1219077.VAZ01S_013_00430"/>
<feature type="domain" description="Molybdopterin-guanine dinucleotide biosynthesis protein B (MobB)" evidence="1">
    <location>
        <begin position="10"/>
        <end position="143"/>
    </location>
</feature>
<comment type="caution">
    <text evidence="2">The sequence shown here is derived from an EMBL/GenBank/DDBJ whole genome shotgun (WGS) entry which is preliminary data.</text>
</comment>
<dbReference type="SUPFAM" id="SSF52540">
    <property type="entry name" value="P-loop containing nucleoside triphosphate hydrolases"/>
    <property type="match status" value="1"/>
</dbReference>
<dbReference type="eggNOG" id="COG1763">
    <property type="taxonomic scope" value="Bacteria"/>
</dbReference>
<evidence type="ECO:0000313" key="3">
    <source>
        <dbReference type="Proteomes" id="UP000016567"/>
    </source>
</evidence>
<dbReference type="InterPro" id="IPR004435">
    <property type="entry name" value="MobB_dom"/>
</dbReference>
<dbReference type="PANTHER" id="PTHR40072:SF1">
    <property type="entry name" value="MOLYBDOPTERIN-GUANINE DINUCLEOTIDE BIOSYNTHESIS ADAPTER PROTEIN"/>
    <property type="match status" value="1"/>
</dbReference>
<dbReference type="PANTHER" id="PTHR40072">
    <property type="entry name" value="MOLYBDOPTERIN-GUANINE DINUCLEOTIDE BIOSYNTHESIS ADAPTER PROTEIN-RELATED"/>
    <property type="match status" value="1"/>
</dbReference>
<organism evidence="2 3">
    <name type="scientific">Vibrio azureus NBRC 104587</name>
    <dbReference type="NCBI Taxonomy" id="1219077"/>
    <lineage>
        <taxon>Bacteria</taxon>
        <taxon>Pseudomonadati</taxon>
        <taxon>Pseudomonadota</taxon>
        <taxon>Gammaproteobacteria</taxon>
        <taxon>Vibrionales</taxon>
        <taxon>Vibrionaceae</taxon>
        <taxon>Vibrio</taxon>
    </lineage>
</organism>
<dbReference type="GO" id="GO:0005525">
    <property type="term" value="F:GTP binding"/>
    <property type="evidence" value="ECO:0007669"/>
    <property type="project" value="InterPro"/>
</dbReference>
<dbReference type="CDD" id="cd03116">
    <property type="entry name" value="MobB"/>
    <property type="match status" value="1"/>
</dbReference>